<organism evidence="1 2">
    <name type="scientific">Deinococcus peraridilitoris (strain DSM 19664 / LMG 22246 / CIP 109416 / KR-200)</name>
    <dbReference type="NCBI Taxonomy" id="937777"/>
    <lineage>
        <taxon>Bacteria</taxon>
        <taxon>Thermotogati</taxon>
        <taxon>Deinococcota</taxon>
        <taxon>Deinococci</taxon>
        <taxon>Deinococcales</taxon>
        <taxon>Deinococcaceae</taxon>
        <taxon>Deinococcus</taxon>
    </lineage>
</organism>
<evidence type="ECO:0000313" key="2">
    <source>
        <dbReference type="Proteomes" id="UP000010467"/>
    </source>
</evidence>
<proteinExistence type="predicted"/>
<dbReference type="KEGG" id="dpd:Deipe_2103"/>
<name>L0A146_DEIPD</name>
<gene>
    <name evidence="1" type="ordered locus">Deipe_2103</name>
</gene>
<dbReference type="EMBL" id="CP003382">
    <property type="protein sequence ID" value="AFZ67598.1"/>
    <property type="molecule type" value="Genomic_DNA"/>
</dbReference>
<reference evidence="2" key="1">
    <citation type="submission" date="2012-03" db="EMBL/GenBank/DDBJ databases">
        <title>Complete sequence of chromosome of Deinococcus peraridilitoris DSM 19664.</title>
        <authorList>
            <person name="Lucas S."/>
            <person name="Copeland A."/>
            <person name="Lapidus A."/>
            <person name="Glavina del Rio T."/>
            <person name="Dalin E."/>
            <person name="Tice H."/>
            <person name="Bruce D."/>
            <person name="Goodwin L."/>
            <person name="Pitluck S."/>
            <person name="Peters L."/>
            <person name="Mikhailova N."/>
            <person name="Lu M."/>
            <person name="Kyrpides N."/>
            <person name="Mavromatis K."/>
            <person name="Ivanova N."/>
            <person name="Brettin T."/>
            <person name="Detter J.C."/>
            <person name="Han C."/>
            <person name="Larimer F."/>
            <person name="Land M."/>
            <person name="Hauser L."/>
            <person name="Markowitz V."/>
            <person name="Cheng J.-F."/>
            <person name="Hugenholtz P."/>
            <person name="Woyke T."/>
            <person name="Wu D."/>
            <person name="Pukall R."/>
            <person name="Steenblock K."/>
            <person name="Brambilla E."/>
            <person name="Klenk H.-P."/>
            <person name="Eisen J.A."/>
        </authorList>
    </citation>
    <scope>NUCLEOTIDE SEQUENCE [LARGE SCALE GENOMIC DNA]</scope>
    <source>
        <strain evidence="2">DSM 19664 / LMG 22246 / CIP 109416 / KR-200</strain>
    </source>
</reference>
<dbReference type="STRING" id="937777.Deipe_2103"/>
<sequence length="103" mass="11648">MTNRDRTLNVTARAILDVQISERDLALALMQVVREYIPQDFDDGGCDWTTTKDTRHICIAHERDWVASTNPNAAALLDAANILRFGHAMHVEDEEQRKTEAAL</sequence>
<protein>
    <submittedName>
        <fullName evidence="1">Uncharacterized protein</fullName>
    </submittedName>
</protein>
<dbReference type="HOGENOM" id="CLU_2259139_0_0_0"/>
<dbReference type="AlphaFoldDB" id="L0A146"/>
<evidence type="ECO:0000313" key="1">
    <source>
        <dbReference type="EMBL" id="AFZ67598.1"/>
    </source>
</evidence>
<keyword evidence="2" id="KW-1185">Reference proteome</keyword>
<dbReference type="Proteomes" id="UP000010467">
    <property type="component" value="Chromosome"/>
</dbReference>
<accession>L0A146</accession>
<dbReference type="PATRIC" id="fig|937777.3.peg.2112"/>
<dbReference type="RefSeq" id="WP_015235903.1">
    <property type="nucleotide sequence ID" value="NC_019793.1"/>
</dbReference>